<dbReference type="PROSITE" id="PS50011">
    <property type="entry name" value="PROTEIN_KINASE_DOM"/>
    <property type="match status" value="1"/>
</dbReference>
<dbReference type="Gene3D" id="1.10.510.10">
    <property type="entry name" value="Transferase(Phosphotransferase) domain 1"/>
    <property type="match status" value="1"/>
</dbReference>
<keyword evidence="4" id="KW-0808">Transferase</keyword>
<evidence type="ECO:0000256" key="6">
    <source>
        <dbReference type="ARBA" id="ARBA00022777"/>
    </source>
</evidence>
<evidence type="ECO:0000256" key="4">
    <source>
        <dbReference type="ARBA" id="ARBA00022679"/>
    </source>
</evidence>
<evidence type="ECO:0000256" key="2">
    <source>
        <dbReference type="ARBA" id="ARBA00012513"/>
    </source>
</evidence>
<dbReference type="Gene3D" id="3.30.200.20">
    <property type="entry name" value="Phosphorylase Kinase, domain 1"/>
    <property type="match status" value="1"/>
</dbReference>
<keyword evidence="10" id="KW-0175">Coiled coil</keyword>
<dbReference type="PANTHER" id="PTHR48012:SF10">
    <property type="entry name" value="FI20177P1"/>
    <property type="match status" value="1"/>
</dbReference>
<dbReference type="AlphaFoldDB" id="A0A6A4HS42"/>
<dbReference type="Pfam" id="PF00069">
    <property type="entry name" value="Pkinase"/>
    <property type="match status" value="1"/>
</dbReference>
<feature type="domain" description="Protein kinase" evidence="12">
    <location>
        <begin position="11"/>
        <end position="281"/>
    </location>
</feature>
<feature type="compositionally biased region" description="Low complexity" evidence="11">
    <location>
        <begin position="368"/>
        <end position="409"/>
    </location>
</feature>
<dbReference type="GO" id="GO:0004674">
    <property type="term" value="F:protein serine/threonine kinase activity"/>
    <property type="evidence" value="ECO:0007669"/>
    <property type="project" value="UniProtKB-KW"/>
</dbReference>
<dbReference type="EMBL" id="ML769440">
    <property type="protein sequence ID" value="KAE9401972.1"/>
    <property type="molecule type" value="Genomic_DNA"/>
</dbReference>
<accession>A0A6A4HS42</accession>
<comment type="catalytic activity">
    <reaction evidence="9">
        <text>L-seryl-[protein] + ATP = O-phospho-L-seryl-[protein] + ADP + H(+)</text>
        <dbReference type="Rhea" id="RHEA:17989"/>
        <dbReference type="Rhea" id="RHEA-COMP:9863"/>
        <dbReference type="Rhea" id="RHEA-COMP:11604"/>
        <dbReference type="ChEBI" id="CHEBI:15378"/>
        <dbReference type="ChEBI" id="CHEBI:29999"/>
        <dbReference type="ChEBI" id="CHEBI:30616"/>
        <dbReference type="ChEBI" id="CHEBI:83421"/>
        <dbReference type="ChEBI" id="CHEBI:456216"/>
        <dbReference type="EC" id="2.7.11.1"/>
    </reaction>
</comment>
<dbReference type="InterPro" id="IPR050629">
    <property type="entry name" value="STE20/SPS1-PAK"/>
</dbReference>
<dbReference type="GO" id="GO:0005737">
    <property type="term" value="C:cytoplasm"/>
    <property type="evidence" value="ECO:0007669"/>
    <property type="project" value="TreeGrafter"/>
</dbReference>
<keyword evidence="3" id="KW-0723">Serine/threonine-protein kinase</keyword>
<evidence type="ECO:0000256" key="1">
    <source>
        <dbReference type="ARBA" id="ARBA00008874"/>
    </source>
</evidence>
<keyword evidence="5" id="KW-0547">Nucleotide-binding</keyword>
<dbReference type="InterPro" id="IPR046409">
    <property type="entry name" value="PDC10_dimerisation_sf"/>
</dbReference>
<dbReference type="Gene3D" id="1.10.12.70">
    <property type="match status" value="1"/>
</dbReference>
<keyword evidence="14" id="KW-1185">Reference proteome</keyword>
<protein>
    <recommendedName>
        <fullName evidence="2">non-specific serine/threonine protein kinase</fullName>
        <ecNumber evidence="2">2.7.11.1</ecNumber>
    </recommendedName>
</protein>
<evidence type="ECO:0000256" key="10">
    <source>
        <dbReference type="SAM" id="Coils"/>
    </source>
</evidence>
<reference evidence="13" key="1">
    <citation type="journal article" date="2019" name="Environ. Microbiol.">
        <title>Fungal ecological strategies reflected in gene transcription - a case study of two litter decomposers.</title>
        <authorList>
            <person name="Barbi F."/>
            <person name="Kohler A."/>
            <person name="Barry K."/>
            <person name="Baskaran P."/>
            <person name="Daum C."/>
            <person name="Fauchery L."/>
            <person name="Ihrmark K."/>
            <person name="Kuo A."/>
            <person name="LaButti K."/>
            <person name="Lipzen A."/>
            <person name="Morin E."/>
            <person name="Grigoriev I.V."/>
            <person name="Henrissat B."/>
            <person name="Lindahl B."/>
            <person name="Martin F."/>
        </authorList>
    </citation>
    <scope>NUCLEOTIDE SEQUENCE</scope>
    <source>
        <strain evidence="13">JB14</strain>
    </source>
</reference>
<dbReference type="GO" id="GO:0005524">
    <property type="term" value="F:ATP binding"/>
    <property type="evidence" value="ECO:0007669"/>
    <property type="project" value="UniProtKB-KW"/>
</dbReference>
<dbReference type="SMART" id="SM00220">
    <property type="entry name" value="S_TKc"/>
    <property type="match status" value="1"/>
</dbReference>
<evidence type="ECO:0000256" key="5">
    <source>
        <dbReference type="ARBA" id="ARBA00022741"/>
    </source>
</evidence>
<dbReference type="SUPFAM" id="SSF56112">
    <property type="entry name" value="Protein kinase-like (PK-like)"/>
    <property type="match status" value="1"/>
</dbReference>
<feature type="compositionally biased region" description="Polar residues" evidence="11">
    <location>
        <begin position="420"/>
        <end position="431"/>
    </location>
</feature>
<dbReference type="FunFam" id="1.10.510.10:FF:000499">
    <property type="entry name" value="Serine/threonine-protein kinase KIC1"/>
    <property type="match status" value="1"/>
</dbReference>
<evidence type="ECO:0000256" key="8">
    <source>
        <dbReference type="ARBA" id="ARBA00047899"/>
    </source>
</evidence>
<evidence type="ECO:0000259" key="12">
    <source>
        <dbReference type="PROSITE" id="PS50011"/>
    </source>
</evidence>
<keyword evidence="6" id="KW-0418">Kinase</keyword>
<evidence type="ECO:0000256" key="7">
    <source>
        <dbReference type="ARBA" id="ARBA00022840"/>
    </source>
</evidence>
<dbReference type="PANTHER" id="PTHR48012">
    <property type="entry name" value="STERILE20-LIKE KINASE, ISOFORM B-RELATED"/>
    <property type="match status" value="1"/>
</dbReference>
<comment type="similarity">
    <text evidence="1">Belongs to the protein kinase superfamily. STE Ser/Thr protein kinase family. STE20 subfamily.</text>
</comment>
<feature type="coiled-coil region" evidence="10">
    <location>
        <begin position="56"/>
        <end position="83"/>
    </location>
</feature>
<evidence type="ECO:0000256" key="11">
    <source>
        <dbReference type="SAM" id="MobiDB-lite"/>
    </source>
</evidence>
<evidence type="ECO:0000313" key="13">
    <source>
        <dbReference type="EMBL" id="KAE9401972.1"/>
    </source>
</evidence>
<dbReference type="OrthoDB" id="248923at2759"/>
<sequence length="576" mass="63807">MDSHQDPEELYVKQDRIGKGSFGEVYKGQVAPSQVLLTLINQSLHFSYDKRTQKTVAIKIIDLESAEDEIEDIQQEIQILSQLDSPHVTKYHGSYLKGSNLWIVMEYCSGGSCSDLMKPGVFREEYIAIIVRELLRGLEYLHSEGKLHRDIKAANILLSAGGEVKLADFGVSGQLSGTLSAKKNTFVGTPYWMSPEVIKQSGYDHKADIWSLGITAIELAKGEPPYAELHPMKVLFLIPKNPPPTLEGNFSKPFREFVAYCLQRDPRDRPSARELLKHKFVRMAKKTSYLTELIERHERWRAEGGDRIDDEDRDMVPDLPSSGDPEDLWDFGTVRHVNDRGTIGRSQNPIQVSGPPLTWENNGTHTYSDTSSSSSGSSFRRDSQFSQRSGASSHGSSVTVTNTNNNNTSKGDLPAIPSSAKRTGSSGSGSKYSDHQATVRHMPPPAGGGGSTSSRPGNSRVIHRAASEEYDDDFTYEDDEGYAGGYPQSDEILEEKLARTHLADDDEIDVPDTTMLDSVILPAIASLFPRVSTQEARMALSALQRAFTEAERIIPGVSMELVNEIVDSVEHVEEDR</sequence>
<dbReference type="CDD" id="cd06609">
    <property type="entry name" value="STKc_MST3_like"/>
    <property type="match status" value="1"/>
</dbReference>
<feature type="region of interest" description="Disordered" evidence="11">
    <location>
        <begin position="305"/>
        <end position="459"/>
    </location>
</feature>
<keyword evidence="7" id="KW-0067">ATP-binding</keyword>
<organism evidence="13 14">
    <name type="scientific">Gymnopus androsaceus JB14</name>
    <dbReference type="NCBI Taxonomy" id="1447944"/>
    <lineage>
        <taxon>Eukaryota</taxon>
        <taxon>Fungi</taxon>
        <taxon>Dikarya</taxon>
        <taxon>Basidiomycota</taxon>
        <taxon>Agaricomycotina</taxon>
        <taxon>Agaricomycetes</taxon>
        <taxon>Agaricomycetidae</taxon>
        <taxon>Agaricales</taxon>
        <taxon>Marasmiineae</taxon>
        <taxon>Omphalotaceae</taxon>
        <taxon>Gymnopus</taxon>
    </lineage>
</organism>
<evidence type="ECO:0000256" key="9">
    <source>
        <dbReference type="ARBA" id="ARBA00048679"/>
    </source>
</evidence>
<comment type="catalytic activity">
    <reaction evidence="8">
        <text>L-threonyl-[protein] + ATP = O-phospho-L-threonyl-[protein] + ADP + H(+)</text>
        <dbReference type="Rhea" id="RHEA:46608"/>
        <dbReference type="Rhea" id="RHEA-COMP:11060"/>
        <dbReference type="Rhea" id="RHEA-COMP:11605"/>
        <dbReference type="ChEBI" id="CHEBI:15378"/>
        <dbReference type="ChEBI" id="CHEBI:30013"/>
        <dbReference type="ChEBI" id="CHEBI:30616"/>
        <dbReference type="ChEBI" id="CHEBI:61977"/>
        <dbReference type="ChEBI" id="CHEBI:456216"/>
        <dbReference type="EC" id="2.7.11.1"/>
    </reaction>
</comment>
<name>A0A6A4HS42_9AGAR</name>
<dbReference type="InterPro" id="IPR011009">
    <property type="entry name" value="Kinase-like_dom_sf"/>
</dbReference>
<evidence type="ECO:0000256" key="3">
    <source>
        <dbReference type="ARBA" id="ARBA00022527"/>
    </source>
</evidence>
<dbReference type="Proteomes" id="UP000799118">
    <property type="component" value="Unassembled WGS sequence"/>
</dbReference>
<gene>
    <name evidence="13" type="ORF">BT96DRAFT_879982</name>
</gene>
<dbReference type="EC" id="2.7.11.1" evidence="2"/>
<proteinExistence type="inferred from homology"/>
<dbReference type="InterPro" id="IPR000719">
    <property type="entry name" value="Prot_kinase_dom"/>
</dbReference>
<evidence type="ECO:0000313" key="14">
    <source>
        <dbReference type="Proteomes" id="UP000799118"/>
    </source>
</evidence>